<gene>
    <name evidence="4" type="ORF">Vbra_9154</name>
</gene>
<dbReference type="InterPro" id="IPR000014">
    <property type="entry name" value="PAS"/>
</dbReference>
<protein>
    <recommendedName>
        <fullName evidence="3">PAS fold-3 domain-containing protein</fullName>
    </recommendedName>
</protein>
<dbReference type="Pfam" id="PF08447">
    <property type="entry name" value="PAS_3"/>
    <property type="match status" value="1"/>
</dbReference>
<keyword evidence="2" id="KW-0812">Transmembrane</keyword>
<dbReference type="NCBIfam" id="TIGR00229">
    <property type="entry name" value="sensory_box"/>
    <property type="match status" value="1"/>
</dbReference>
<dbReference type="InParanoid" id="A0A0G4FFV4"/>
<evidence type="ECO:0000313" key="4">
    <source>
        <dbReference type="EMBL" id="CEM12068.1"/>
    </source>
</evidence>
<feature type="domain" description="PAS fold-3" evidence="3">
    <location>
        <begin position="441"/>
        <end position="491"/>
    </location>
</feature>
<sequence length="666" mass="72352">MVLKPTPLHLISSSRTDLIRKDSEERSRSRDSSESTALPPHLWTFLLTLPCTLESRWRAVGLQSQWKWLPGVRLRFADAALEREYCIRKRADACEAVKTLGVLVAVLVSIVAFSLMCPLGARERADLFWRRLAVPSLFSLLVLAYAVFHRPLVWAYQVSCGNSKASMQPLSRAEFSITYAVCLVVAAALPVHQKLWTAADAAFAGGAVEYQSAAILVLLVVIHRGDSFLAGVLVVCHLVAYYAMKMVVTTDDESDTGSSCFLPMLGLVLIALSRHVEHVSRAYLFYEMKAKHEKDHGQRALHMFANMANVAAWQWDPADNNSYHTSGLEALTAPPPVAEEPSPAPADSAPPPPSSVPSLLHTGDTSTVNETTLNTPRVSAPGSEANANANPNLAAASKSAAGSEQGSRGIRVFLPDEHSGVVVRVAGEGEAEGCRERLAGMWTQQCVAEDRVLVENAILQCADKGEPFKLVVRYERADGSVRWLRCAGGKTSSESTAVYGSIEDVTDRKRTQAMLEQRDEVILEASAILNAWAGRPLEGIPLPLVLDAWAISRLQGGATLVGSDGFSVSISHPVNGKADELKANLVVFVDPDDPARIFLGLKHIRCAQPPYRRLKKTLGWSSTGEHTPSTTRPPTSTTPRQSRRYSKKSGGVLGAFWACRSVDGFV</sequence>
<evidence type="ECO:0000256" key="1">
    <source>
        <dbReference type="SAM" id="MobiDB-lite"/>
    </source>
</evidence>
<dbReference type="Gene3D" id="3.30.450.20">
    <property type="entry name" value="PAS domain"/>
    <property type="match status" value="1"/>
</dbReference>
<feature type="transmembrane region" description="Helical" evidence="2">
    <location>
        <begin position="169"/>
        <end position="189"/>
    </location>
</feature>
<feature type="compositionally biased region" description="Low complexity" evidence="1">
    <location>
        <begin position="627"/>
        <end position="640"/>
    </location>
</feature>
<dbReference type="VEuPathDB" id="CryptoDB:Vbra_9154"/>
<keyword evidence="5" id="KW-1185">Reference proteome</keyword>
<evidence type="ECO:0000256" key="2">
    <source>
        <dbReference type="SAM" id="Phobius"/>
    </source>
</evidence>
<dbReference type="InterPro" id="IPR035965">
    <property type="entry name" value="PAS-like_dom_sf"/>
</dbReference>
<feature type="transmembrane region" description="Helical" evidence="2">
    <location>
        <begin position="99"/>
        <end position="121"/>
    </location>
</feature>
<accession>A0A0G4FFV4</accession>
<feature type="transmembrane region" description="Helical" evidence="2">
    <location>
        <begin position="127"/>
        <end position="148"/>
    </location>
</feature>
<dbReference type="PhylomeDB" id="A0A0G4FFV4"/>
<feature type="region of interest" description="Disordered" evidence="1">
    <location>
        <begin position="324"/>
        <end position="401"/>
    </location>
</feature>
<reference evidence="4 5" key="1">
    <citation type="submission" date="2014-11" db="EMBL/GenBank/DDBJ databases">
        <authorList>
            <person name="Zhu J."/>
            <person name="Qi W."/>
            <person name="Song R."/>
        </authorList>
    </citation>
    <scope>NUCLEOTIDE SEQUENCE [LARGE SCALE GENOMIC DNA]</scope>
</reference>
<feature type="region of interest" description="Disordered" evidence="1">
    <location>
        <begin position="617"/>
        <end position="647"/>
    </location>
</feature>
<dbReference type="EMBL" id="CDMY01000432">
    <property type="protein sequence ID" value="CEM12068.1"/>
    <property type="molecule type" value="Genomic_DNA"/>
</dbReference>
<dbReference type="AlphaFoldDB" id="A0A0G4FFV4"/>
<dbReference type="Proteomes" id="UP000041254">
    <property type="component" value="Unassembled WGS sequence"/>
</dbReference>
<dbReference type="SUPFAM" id="SSF55785">
    <property type="entry name" value="PYP-like sensor domain (PAS domain)"/>
    <property type="match status" value="1"/>
</dbReference>
<feature type="compositionally biased region" description="Pro residues" evidence="1">
    <location>
        <begin position="333"/>
        <end position="355"/>
    </location>
</feature>
<name>A0A0G4FFV4_VITBC</name>
<proteinExistence type="predicted"/>
<feature type="transmembrane region" description="Helical" evidence="2">
    <location>
        <begin position="228"/>
        <end position="244"/>
    </location>
</feature>
<dbReference type="InterPro" id="IPR013655">
    <property type="entry name" value="PAS_fold_3"/>
</dbReference>
<keyword evidence="2" id="KW-0472">Membrane</keyword>
<feature type="compositionally biased region" description="Polar residues" evidence="1">
    <location>
        <begin position="363"/>
        <end position="377"/>
    </location>
</feature>
<feature type="compositionally biased region" description="Low complexity" evidence="1">
    <location>
        <begin position="383"/>
        <end position="401"/>
    </location>
</feature>
<evidence type="ECO:0000313" key="5">
    <source>
        <dbReference type="Proteomes" id="UP000041254"/>
    </source>
</evidence>
<feature type="transmembrane region" description="Helical" evidence="2">
    <location>
        <begin position="201"/>
        <end position="221"/>
    </location>
</feature>
<keyword evidence="2" id="KW-1133">Transmembrane helix</keyword>
<organism evidence="4 5">
    <name type="scientific">Vitrella brassicaformis (strain CCMP3155)</name>
    <dbReference type="NCBI Taxonomy" id="1169540"/>
    <lineage>
        <taxon>Eukaryota</taxon>
        <taxon>Sar</taxon>
        <taxon>Alveolata</taxon>
        <taxon>Colpodellida</taxon>
        <taxon>Vitrellaceae</taxon>
        <taxon>Vitrella</taxon>
    </lineage>
</organism>
<evidence type="ECO:0000259" key="3">
    <source>
        <dbReference type="Pfam" id="PF08447"/>
    </source>
</evidence>